<organism evidence="1 2">
    <name type="scientific">Mycobacterium kansasii</name>
    <dbReference type="NCBI Taxonomy" id="1768"/>
    <lineage>
        <taxon>Bacteria</taxon>
        <taxon>Bacillati</taxon>
        <taxon>Actinomycetota</taxon>
        <taxon>Actinomycetes</taxon>
        <taxon>Mycobacteriales</taxon>
        <taxon>Mycobacteriaceae</taxon>
        <taxon>Mycobacterium</taxon>
    </lineage>
</organism>
<evidence type="ECO:0000313" key="2">
    <source>
        <dbReference type="Proteomes" id="UP000516380"/>
    </source>
</evidence>
<proteinExistence type="predicted"/>
<dbReference type="Proteomes" id="UP000516380">
    <property type="component" value="Chromosome"/>
</dbReference>
<gene>
    <name evidence="1" type="ORF">NIIDMKKI_60560</name>
</gene>
<dbReference type="EMBL" id="AP023343">
    <property type="protein sequence ID" value="BCI90850.1"/>
    <property type="molecule type" value="Genomic_DNA"/>
</dbReference>
<reference evidence="1 2" key="1">
    <citation type="submission" date="2020-07" db="EMBL/GenBank/DDBJ databases">
        <title>Mycobacterium kansasii (former subtype) with zoonotic potential isolated from diseased indoor pet cat, Japan.</title>
        <authorList>
            <person name="Fukano H."/>
            <person name="Terazono T."/>
            <person name="Hoshino Y."/>
        </authorList>
    </citation>
    <scope>NUCLEOTIDE SEQUENCE [LARGE SCALE GENOMIC DNA]</scope>
    <source>
        <strain evidence="1 2">Kuro-I</strain>
    </source>
</reference>
<evidence type="ECO:0000313" key="1">
    <source>
        <dbReference type="EMBL" id="BCI90850.1"/>
    </source>
</evidence>
<sequence>MLVLARKVFENGDIDAGIWTVGTAMGLINDIPTVGDLVARIVEEAAELMSNRLAGMIISGRSTVTR</sequence>
<keyword evidence="2" id="KW-1185">Reference proteome</keyword>
<dbReference type="Gene3D" id="3.20.20.70">
    <property type="entry name" value="Aldolase class I"/>
    <property type="match status" value="1"/>
</dbReference>
<name>A0A7G1IJ16_MYCKA</name>
<protein>
    <recommendedName>
        <fullName evidence="3">Nitronate monooxygenase family protein</fullName>
    </recommendedName>
</protein>
<evidence type="ECO:0008006" key="3">
    <source>
        <dbReference type="Google" id="ProtNLM"/>
    </source>
</evidence>
<dbReference type="InterPro" id="IPR013785">
    <property type="entry name" value="Aldolase_TIM"/>
</dbReference>
<accession>A0A7G1IJ16</accession>
<dbReference type="AlphaFoldDB" id="A0A7G1IJ16"/>